<name>A0A7I9XPI7_9MYCO</name>
<proteinExistence type="predicted"/>
<keyword evidence="2" id="KW-1185">Reference proteome</keyword>
<evidence type="ECO:0000313" key="2">
    <source>
        <dbReference type="Proteomes" id="UP000465263"/>
    </source>
</evidence>
<organism evidence="1 2">
    <name type="scientific">Mycolicibacter senuensis</name>
    <dbReference type="NCBI Taxonomy" id="386913"/>
    <lineage>
        <taxon>Bacteria</taxon>
        <taxon>Bacillati</taxon>
        <taxon>Actinomycetota</taxon>
        <taxon>Actinomycetes</taxon>
        <taxon>Mycobacteriales</taxon>
        <taxon>Mycobacteriaceae</taxon>
        <taxon>Mycolicibacter</taxon>
    </lineage>
</organism>
<accession>A0A7I9XPI7</accession>
<dbReference type="AlphaFoldDB" id="A0A7I9XPI7"/>
<dbReference type="OrthoDB" id="4374214at2"/>
<sequence>MHSRQVAWWPTHQFLTEYLAKSNLGDLPAAGTPRWCALADGDPRKLAALAVGGEHFVLRCEIAQEAAAEASKAIAAAEDWPVVARLIRSGRGPAYIPRRAS</sequence>
<evidence type="ECO:0000313" key="1">
    <source>
        <dbReference type="EMBL" id="GFG71849.1"/>
    </source>
</evidence>
<protein>
    <recommendedName>
        <fullName evidence="3">DUF2742 domain-containing protein</fullName>
    </recommendedName>
</protein>
<dbReference type="Proteomes" id="UP000465263">
    <property type="component" value="Unassembled WGS sequence"/>
</dbReference>
<gene>
    <name evidence="1" type="ORF">MSEN_35690</name>
</gene>
<reference evidence="1 2" key="1">
    <citation type="journal article" date="2019" name="Emerg. Microbes Infect.">
        <title>Comprehensive subspecies identification of 175 nontuberculous mycobacteria species based on 7547 genomic profiles.</title>
        <authorList>
            <person name="Matsumoto Y."/>
            <person name="Kinjo T."/>
            <person name="Motooka D."/>
            <person name="Nabeya D."/>
            <person name="Jung N."/>
            <person name="Uechi K."/>
            <person name="Horii T."/>
            <person name="Iida T."/>
            <person name="Fujita J."/>
            <person name="Nakamura S."/>
        </authorList>
    </citation>
    <scope>NUCLEOTIDE SEQUENCE [LARGE SCALE GENOMIC DNA]</scope>
    <source>
        <strain evidence="1 2">JCM 16017</strain>
    </source>
</reference>
<dbReference type="Pfam" id="PF10888">
    <property type="entry name" value="DUF2742"/>
    <property type="match status" value="1"/>
</dbReference>
<dbReference type="RefSeq" id="WP_085081912.1">
    <property type="nucleotide sequence ID" value="NZ_BLKV01000002.1"/>
</dbReference>
<comment type="caution">
    <text evidence="1">The sequence shown here is derived from an EMBL/GenBank/DDBJ whole genome shotgun (WGS) entry which is preliminary data.</text>
</comment>
<dbReference type="EMBL" id="BLKV01000002">
    <property type="protein sequence ID" value="GFG71849.1"/>
    <property type="molecule type" value="Genomic_DNA"/>
</dbReference>
<evidence type="ECO:0008006" key="3">
    <source>
        <dbReference type="Google" id="ProtNLM"/>
    </source>
</evidence>
<dbReference type="InterPro" id="IPR024384">
    <property type="entry name" value="DUF2742"/>
</dbReference>